<evidence type="ECO:0000313" key="1">
    <source>
        <dbReference type="EMBL" id="RZT91437.1"/>
    </source>
</evidence>
<sequence length="531" mass="57142">MTDISRREFLHQTGYATLGATALAGTLPGSVQAQPKPADFDINAAFSTFMRDIGGTPQDAGGKVEFTGADPIIRSHFRVGAAMALPAMGAGVGAAAIWRERTGQSQDLTVDLRESVYNVNPLIGAILLMAQREGTIPAADPIPRDFVIPTNNGLMLQAPVGLGNPMTFVPFETKDGRFFNITGAYPHLNERALRALKSSPGGDNIRKAFKQVNAFEFENELAELGGVGVVHRTRAEWLAHPEGKVLAATPLVEIVKIANGAPVPWSPDPKQPLSGLKVISNTHVIAGTCSSRTLAEYGAQVLHVARDQAFEHEALVIDVNVGMRSAFVDLRNAEQNKRLKGLIPQTDVFVENFRLGTLDRLGFGPQELANGHKGIIYLSCNANSTNGPWAKRGGFDMEGLSTSGFTLEEGAGGPPRFPPTLVMNDYIAGYLGAAGVIAALRRRAKEGGSYHVRVSLTRAAMWYASLGRFPDLKFDLSGPNNRLISPEILVAQTPYGEVRRLGPQVKLSKTPGRWRDPLVAVRGSARPVWEA</sequence>
<dbReference type="InterPro" id="IPR052985">
    <property type="entry name" value="CoA-trans_III_biosynth/detox"/>
</dbReference>
<dbReference type="InterPro" id="IPR006311">
    <property type="entry name" value="TAT_signal"/>
</dbReference>
<keyword evidence="2" id="KW-1185">Reference proteome</keyword>
<reference evidence="1 2" key="1">
    <citation type="submission" date="2019-02" db="EMBL/GenBank/DDBJ databases">
        <title>Genomic Encyclopedia of Type Strains, Phase IV (KMG-IV): sequencing the most valuable type-strain genomes for metagenomic binning, comparative biology and taxonomic classification.</title>
        <authorList>
            <person name="Goeker M."/>
        </authorList>
    </citation>
    <scope>NUCLEOTIDE SEQUENCE [LARGE SCALE GENOMIC DNA]</scope>
    <source>
        <strain evidence="1 2">DSM 19570</strain>
    </source>
</reference>
<organism evidence="1 2">
    <name type="scientific">Rivibacter subsaxonicus</name>
    <dbReference type="NCBI Taxonomy" id="457575"/>
    <lineage>
        <taxon>Bacteria</taxon>
        <taxon>Pseudomonadati</taxon>
        <taxon>Pseudomonadota</taxon>
        <taxon>Betaproteobacteria</taxon>
        <taxon>Burkholderiales</taxon>
        <taxon>Rivibacter</taxon>
    </lineage>
</organism>
<evidence type="ECO:0000313" key="2">
    <source>
        <dbReference type="Proteomes" id="UP000293671"/>
    </source>
</evidence>
<dbReference type="EMBL" id="SHKP01000011">
    <property type="protein sequence ID" value="RZT91437.1"/>
    <property type="molecule type" value="Genomic_DNA"/>
</dbReference>
<name>A0A4Q7V783_9BURK</name>
<dbReference type="AlphaFoldDB" id="A0A4Q7V783"/>
<dbReference type="InterPro" id="IPR023606">
    <property type="entry name" value="CoA-Trfase_III_dom_1_sf"/>
</dbReference>
<keyword evidence="1" id="KW-0808">Transferase</keyword>
<comment type="caution">
    <text evidence="1">The sequence shown here is derived from an EMBL/GenBank/DDBJ whole genome shotgun (WGS) entry which is preliminary data.</text>
</comment>
<dbReference type="OrthoDB" id="9058532at2"/>
<dbReference type="Gene3D" id="3.40.50.10540">
    <property type="entry name" value="Crotonobetainyl-coa:carnitine coa-transferase, domain 1"/>
    <property type="match status" value="2"/>
</dbReference>
<dbReference type="Pfam" id="PF02515">
    <property type="entry name" value="CoA_transf_3"/>
    <property type="match status" value="1"/>
</dbReference>
<dbReference type="Gene3D" id="3.30.1540.10">
    <property type="entry name" value="formyl-coa transferase, domain 3"/>
    <property type="match status" value="1"/>
</dbReference>
<dbReference type="PROSITE" id="PS51318">
    <property type="entry name" value="TAT"/>
    <property type="match status" value="1"/>
</dbReference>
<dbReference type="RefSeq" id="WP_130434949.1">
    <property type="nucleotide sequence ID" value="NZ_SHKP01000011.1"/>
</dbReference>
<dbReference type="InterPro" id="IPR044855">
    <property type="entry name" value="CoA-Trfase_III_dom3_sf"/>
</dbReference>
<dbReference type="GO" id="GO:0016740">
    <property type="term" value="F:transferase activity"/>
    <property type="evidence" value="ECO:0007669"/>
    <property type="project" value="UniProtKB-KW"/>
</dbReference>
<accession>A0A4Q7V783</accession>
<gene>
    <name evidence="1" type="ORF">EV670_3708</name>
</gene>
<dbReference type="Proteomes" id="UP000293671">
    <property type="component" value="Unassembled WGS sequence"/>
</dbReference>
<dbReference type="PANTHER" id="PTHR48229:SF1">
    <property type="entry name" value="ALPHA METHYLACYL-COA RACEMASE-RELATED"/>
    <property type="match status" value="1"/>
</dbReference>
<protein>
    <submittedName>
        <fullName evidence="1">CoA transferase family III</fullName>
    </submittedName>
</protein>
<dbReference type="SUPFAM" id="SSF89796">
    <property type="entry name" value="CoA-transferase family III (CaiB/BaiF)"/>
    <property type="match status" value="2"/>
</dbReference>
<dbReference type="PANTHER" id="PTHR48229">
    <property type="entry name" value="CAIB/BAIF FAMILY ENZYME (AFU_ORTHOLOGUE AFUA_1G05360)-RELATED"/>
    <property type="match status" value="1"/>
</dbReference>
<dbReference type="InterPro" id="IPR003673">
    <property type="entry name" value="CoA-Trfase_fam_III"/>
</dbReference>
<proteinExistence type="predicted"/>